<organism evidence="3 4">
    <name type="scientific">Burkholderia gladioli</name>
    <name type="common">Pseudomonas marginata</name>
    <name type="synonym">Phytomonas marginata</name>
    <dbReference type="NCBI Taxonomy" id="28095"/>
    <lineage>
        <taxon>Bacteria</taxon>
        <taxon>Pseudomonadati</taxon>
        <taxon>Pseudomonadota</taxon>
        <taxon>Betaproteobacteria</taxon>
        <taxon>Burkholderiales</taxon>
        <taxon>Burkholderiaceae</taxon>
        <taxon>Burkholderia</taxon>
    </lineage>
</organism>
<evidence type="ECO:0000256" key="2">
    <source>
        <dbReference type="ARBA" id="ARBA00023054"/>
    </source>
</evidence>
<dbReference type="PRINTS" id="PR01490">
    <property type="entry name" value="RTXTOXIND"/>
</dbReference>
<gene>
    <name evidence="3" type="ORF">CRM94_28730</name>
</gene>
<dbReference type="PANTHER" id="PTHR32347">
    <property type="entry name" value="EFFLUX SYSTEM COMPONENT YKNX-RELATED"/>
    <property type="match status" value="1"/>
</dbReference>
<protein>
    <submittedName>
        <fullName evidence="3">Glycosyl hydrolase family 18</fullName>
    </submittedName>
</protein>
<dbReference type="AlphaFoldDB" id="A0A2A7S516"/>
<evidence type="ECO:0000313" key="4">
    <source>
        <dbReference type="Proteomes" id="UP000220629"/>
    </source>
</evidence>
<dbReference type="Proteomes" id="UP000220629">
    <property type="component" value="Unassembled WGS sequence"/>
</dbReference>
<dbReference type="PANTHER" id="PTHR32347:SF23">
    <property type="entry name" value="BLL5650 PROTEIN"/>
    <property type="match status" value="1"/>
</dbReference>
<evidence type="ECO:0000256" key="1">
    <source>
        <dbReference type="ARBA" id="ARBA00004196"/>
    </source>
</evidence>
<sequence>MKHKLVFLAALLGLLAALGAAWFYSRREPPQSPVFEPAANPYARGVYANGIVESEQPAGANLNLYPDVSGAVTRVFVRDGDPVRAGEPLLTIDDSVQRATVAQLAAQADAAQALLAELKAQPRPEVLALAAAQAAAARASLKLSQDQYDKQRRAYQIDPRAVSRDALDTASNSVQVAAGNLEVVNRQYQLTRAGAWHYDVLNQQAQLAALRSAAAAAQALLARYTLRAPADGVVLAMNVAVGAYLSPQGIHDTYSQGNVPAAVLGAASGRLQVRCYIDEILIHQLADLHALKARMFVRGSREQADLEFIRVQPYVTPKIELSNQRTERVDLRVLPVIFRIVTGPNMRLFPGQIVDVYVAAR</sequence>
<dbReference type="RefSeq" id="WP_098154007.1">
    <property type="nucleotide sequence ID" value="NZ_CP065595.1"/>
</dbReference>
<evidence type="ECO:0000313" key="3">
    <source>
        <dbReference type="EMBL" id="PEH38385.1"/>
    </source>
</evidence>
<dbReference type="Gene3D" id="2.40.50.100">
    <property type="match status" value="2"/>
</dbReference>
<dbReference type="GO" id="GO:0030313">
    <property type="term" value="C:cell envelope"/>
    <property type="evidence" value="ECO:0007669"/>
    <property type="project" value="UniProtKB-SubCell"/>
</dbReference>
<accession>A0A2A7S516</accession>
<dbReference type="SUPFAM" id="SSF111369">
    <property type="entry name" value="HlyD-like secretion proteins"/>
    <property type="match status" value="1"/>
</dbReference>
<dbReference type="GO" id="GO:0016787">
    <property type="term" value="F:hydrolase activity"/>
    <property type="evidence" value="ECO:0007669"/>
    <property type="project" value="UniProtKB-KW"/>
</dbReference>
<dbReference type="EMBL" id="PDDY01000004">
    <property type="protein sequence ID" value="PEH38385.1"/>
    <property type="molecule type" value="Genomic_DNA"/>
</dbReference>
<name>A0A2A7S516_BURGA</name>
<dbReference type="InterPro" id="IPR050465">
    <property type="entry name" value="UPF0194_transport"/>
</dbReference>
<keyword evidence="2" id="KW-0175">Coiled coil</keyword>
<comment type="subcellular location">
    <subcellularLocation>
        <location evidence="1">Cell envelope</location>
    </subcellularLocation>
</comment>
<comment type="caution">
    <text evidence="3">The sequence shown here is derived from an EMBL/GenBank/DDBJ whole genome shotgun (WGS) entry which is preliminary data.</text>
</comment>
<dbReference type="Gene3D" id="1.10.287.470">
    <property type="entry name" value="Helix hairpin bin"/>
    <property type="match status" value="1"/>
</dbReference>
<proteinExistence type="predicted"/>
<reference evidence="4" key="1">
    <citation type="submission" date="2017-09" db="EMBL/GenBank/DDBJ databases">
        <title>FDA dAtabase for Regulatory Grade micrObial Sequences (FDA-ARGOS): Supporting development and validation of Infectious Disease Dx tests.</title>
        <authorList>
            <person name="Minogue T."/>
            <person name="Wolcott M."/>
            <person name="Wasieloski L."/>
            <person name="Aguilar W."/>
            <person name="Moore D."/>
            <person name="Tallon L."/>
            <person name="Sadzewicz L."/>
            <person name="Ott S."/>
            <person name="Zhao X."/>
            <person name="Nagaraj S."/>
            <person name="Vavikolanu K."/>
            <person name="Aluvathingal J."/>
            <person name="Nadendla S."/>
            <person name="Sichtig H."/>
        </authorList>
    </citation>
    <scope>NUCLEOTIDE SEQUENCE [LARGE SCALE GENOMIC DNA]</scope>
    <source>
        <strain evidence="4">FDAARGOS_390</strain>
    </source>
</reference>
<keyword evidence="3" id="KW-0378">Hydrolase</keyword>